<dbReference type="PANTHER" id="PTHR35011">
    <property type="entry name" value="2,3-DIKETO-L-GULONATE TRAP TRANSPORTER SMALL PERMEASE PROTEIN YIAM"/>
    <property type="match status" value="1"/>
</dbReference>
<keyword evidence="5 9" id="KW-0812">Transmembrane</keyword>
<dbReference type="EMBL" id="JBBKTW010000004">
    <property type="protein sequence ID" value="MEN2989174.1"/>
    <property type="molecule type" value="Genomic_DNA"/>
</dbReference>
<reference evidence="12 13" key="1">
    <citation type="submission" date="2024-03" db="EMBL/GenBank/DDBJ databases">
        <title>High-quality draft genome sequencing of Tistrella sp. BH-R2-4.</title>
        <authorList>
            <person name="Dong C."/>
        </authorList>
    </citation>
    <scope>NUCLEOTIDE SEQUENCE [LARGE SCALE GENOMIC DNA]</scope>
    <source>
        <strain evidence="12 13">BH-R2-4</strain>
    </source>
</reference>
<feature type="domain" description="Tripartite ATP-independent periplasmic transporters DctQ component" evidence="11">
    <location>
        <begin position="21"/>
        <end position="148"/>
    </location>
</feature>
<evidence type="ECO:0000256" key="5">
    <source>
        <dbReference type="ARBA" id="ARBA00022692"/>
    </source>
</evidence>
<feature type="region of interest" description="Disordered" evidence="10">
    <location>
        <begin position="171"/>
        <end position="191"/>
    </location>
</feature>
<gene>
    <name evidence="12" type="ORF">WG926_12740</name>
</gene>
<evidence type="ECO:0000313" key="13">
    <source>
        <dbReference type="Proteomes" id="UP001413721"/>
    </source>
</evidence>
<keyword evidence="3" id="KW-1003">Cell membrane</keyword>
<sequence>MISRIWGRLEEGAIAFLLAAMTLLTFAQVVLRYVFNSGMVWALEATFYLFAWLIMVGISYCVRVHAHIGIDLIVKMLPAVPRRTVGLIAIALSILYAVLMAWGSWNYTERMMMLGIEAEDIPVERWILSIILPIGFALLGVRLLEQGWLVATGRAEGFQLADEVAEAMVLDARDKTPGPGDTGPGRGGHGR</sequence>
<comment type="function">
    <text evidence="9">Part of the tripartite ATP-independent periplasmic (TRAP) transport system.</text>
</comment>
<keyword evidence="6 9" id="KW-1133">Transmembrane helix</keyword>
<comment type="subunit">
    <text evidence="9">The complex comprises the extracytoplasmic solute receptor protein and the two transmembrane proteins.</text>
</comment>
<evidence type="ECO:0000256" key="10">
    <source>
        <dbReference type="SAM" id="MobiDB-lite"/>
    </source>
</evidence>
<name>A0ABU9YK49_9PROT</name>
<accession>A0ABU9YK49</accession>
<evidence type="ECO:0000259" key="11">
    <source>
        <dbReference type="Pfam" id="PF04290"/>
    </source>
</evidence>
<dbReference type="Proteomes" id="UP001413721">
    <property type="component" value="Unassembled WGS sequence"/>
</dbReference>
<evidence type="ECO:0000256" key="8">
    <source>
        <dbReference type="ARBA" id="ARBA00038436"/>
    </source>
</evidence>
<comment type="subcellular location">
    <subcellularLocation>
        <location evidence="1 9">Cell inner membrane</location>
        <topology evidence="1 9">Multi-pass membrane protein</topology>
    </subcellularLocation>
</comment>
<feature type="compositionally biased region" description="Gly residues" evidence="10">
    <location>
        <begin position="180"/>
        <end position="191"/>
    </location>
</feature>
<proteinExistence type="inferred from homology"/>
<keyword evidence="7 9" id="KW-0472">Membrane</keyword>
<evidence type="ECO:0000256" key="9">
    <source>
        <dbReference type="RuleBase" id="RU369079"/>
    </source>
</evidence>
<keyword evidence="2 9" id="KW-0813">Transport</keyword>
<evidence type="ECO:0000256" key="6">
    <source>
        <dbReference type="ARBA" id="ARBA00022989"/>
    </source>
</evidence>
<comment type="caution">
    <text evidence="12">The sequence shown here is derived from an EMBL/GenBank/DDBJ whole genome shotgun (WGS) entry which is preliminary data.</text>
</comment>
<organism evidence="12 13">
    <name type="scientific">Tistrella arctica</name>
    <dbReference type="NCBI Taxonomy" id="3133430"/>
    <lineage>
        <taxon>Bacteria</taxon>
        <taxon>Pseudomonadati</taxon>
        <taxon>Pseudomonadota</taxon>
        <taxon>Alphaproteobacteria</taxon>
        <taxon>Geminicoccales</taxon>
        <taxon>Geminicoccaceae</taxon>
        <taxon>Tistrella</taxon>
    </lineage>
</organism>
<evidence type="ECO:0000256" key="7">
    <source>
        <dbReference type="ARBA" id="ARBA00023136"/>
    </source>
</evidence>
<evidence type="ECO:0000256" key="3">
    <source>
        <dbReference type="ARBA" id="ARBA00022475"/>
    </source>
</evidence>
<evidence type="ECO:0000256" key="1">
    <source>
        <dbReference type="ARBA" id="ARBA00004429"/>
    </source>
</evidence>
<dbReference type="InterPro" id="IPR055348">
    <property type="entry name" value="DctQ"/>
</dbReference>
<dbReference type="Pfam" id="PF04290">
    <property type="entry name" value="DctQ"/>
    <property type="match status" value="1"/>
</dbReference>
<keyword evidence="4 9" id="KW-0997">Cell inner membrane</keyword>
<comment type="similarity">
    <text evidence="8 9">Belongs to the TRAP transporter small permease family.</text>
</comment>
<keyword evidence="13" id="KW-1185">Reference proteome</keyword>
<evidence type="ECO:0000256" key="4">
    <source>
        <dbReference type="ARBA" id="ARBA00022519"/>
    </source>
</evidence>
<dbReference type="InterPro" id="IPR007387">
    <property type="entry name" value="TRAP_DctQ"/>
</dbReference>
<dbReference type="RefSeq" id="WP_345933907.1">
    <property type="nucleotide sequence ID" value="NZ_JBBKTV010000006.1"/>
</dbReference>
<evidence type="ECO:0000256" key="2">
    <source>
        <dbReference type="ARBA" id="ARBA00022448"/>
    </source>
</evidence>
<dbReference type="PANTHER" id="PTHR35011:SF2">
    <property type="entry name" value="2,3-DIKETO-L-GULONATE TRAP TRANSPORTER SMALL PERMEASE PROTEIN YIAM"/>
    <property type="match status" value="1"/>
</dbReference>
<feature type="transmembrane region" description="Helical" evidence="9">
    <location>
        <begin position="85"/>
        <end position="105"/>
    </location>
</feature>
<evidence type="ECO:0000313" key="12">
    <source>
        <dbReference type="EMBL" id="MEN2989174.1"/>
    </source>
</evidence>
<protein>
    <recommendedName>
        <fullName evidence="9">TRAP transporter small permease protein</fullName>
    </recommendedName>
</protein>
<feature type="transmembrane region" description="Helical" evidence="9">
    <location>
        <begin position="47"/>
        <end position="64"/>
    </location>
</feature>
<feature type="transmembrane region" description="Helical" evidence="9">
    <location>
        <begin position="12"/>
        <end position="35"/>
    </location>
</feature>
<feature type="transmembrane region" description="Helical" evidence="9">
    <location>
        <begin position="125"/>
        <end position="144"/>
    </location>
</feature>